<dbReference type="InterPro" id="IPR018187">
    <property type="entry name" value="Asp/Glu_racemase_AS_1"/>
</dbReference>
<evidence type="ECO:0000256" key="6">
    <source>
        <dbReference type="ARBA" id="ARBA00023316"/>
    </source>
</evidence>
<keyword evidence="3 7" id="KW-0133">Cell shape</keyword>
<dbReference type="GO" id="GO:0009252">
    <property type="term" value="P:peptidoglycan biosynthetic process"/>
    <property type="evidence" value="ECO:0007669"/>
    <property type="project" value="UniProtKB-UniRule"/>
</dbReference>
<dbReference type="Gene3D" id="3.40.50.1860">
    <property type="match status" value="2"/>
</dbReference>
<dbReference type="PROSITE" id="PS00923">
    <property type="entry name" value="ASP_GLU_RACEMASE_1"/>
    <property type="match status" value="1"/>
</dbReference>
<feature type="active site" description="Proton donor/acceptor" evidence="7">
    <location>
        <position position="75"/>
    </location>
</feature>
<dbReference type="GO" id="GO:0071555">
    <property type="term" value="P:cell wall organization"/>
    <property type="evidence" value="ECO:0007669"/>
    <property type="project" value="UniProtKB-KW"/>
</dbReference>
<dbReference type="FunFam" id="3.40.50.1860:FF:000001">
    <property type="entry name" value="Glutamate racemase"/>
    <property type="match status" value="1"/>
</dbReference>
<dbReference type="OrthoDB" id="9801055at2"/>
<dbReference type="Proteomes" id="UP000030134">
    <property type="component" value="Unassembled WGS sequence"/>
</dbReference>
<feature type="binding site" evidence="7">
    <location>
        <begin position="44"/>
        <end position="45"/>
    </location>
    <ligand>
        <name>substrate</name>
    </ligand>
</feature>
<evidence type="ECO:0000313" key="8">
    <source>
        <dbReference type="EMBL" id="KGN97906.1"/>
    </source>
</evidence>
<dbReference type="PANTHER" id="PTHR21198:SF2">
    <property type="entry name" value="GLUTAMATE RACEMASE"/>
    <property type="match status" value="1"/>
</dbReference>
<dbReference type="STRING" id="266762.HQ36_02950"/>
<name>A0A0A2G3X2_9PORP</name>
<comment type="caution">
    <text evidence="8">The sequence shown here is derived from an EMBL/GenBank/DDBJ whole genome shotgun (WGS) entry which is preliminary data.</text>
</comment>
<feature type="binding site" evidence="7">
    <location>
        <begin position="76"/>
        <end position="77"/>
    </location>
    <ligand>
        <name>substrate</name>
    </ligand>
</feature>
<dbReference type="UniPathway" id="UPA00219"/>
<evidence type="ECO:0000256" key="3">
    <source>
        <dbReference type="ARBA" id="ARBA00022960"/>
    </source>
</evidence>
<dbReference type="PANTHER" id="PTHR21198">
    <property type="entry name" value="GLUTAMATE RACEMASE"/>
    <property type="match status" value="1"/>
</dbReference>
<keyword evidence="6 7" id="KW-0961">Cell wall biogenesis/degradation</keyword>
<feature type="binding site" evidence="7">
    <location>
        <begin position="12"/>
        <end position="13"/>
    </location>
    <ligand>
        <name>substrate</name>
    </ligand>
</feature>
<evidence type="ECO:0000256" key="4">
    <source>
        <dbReference type="ARBA" id="ARBA00022984"/>
    </source>
</evidence>
<protein>
    <recommendedName>
        <fullName evidence="2 7">Glutamate racemase</fullName>
        <ecNumber evidence="2 7">5.1.1.3</ecNumber>
    </recommendedName>
</protein>
<dbReference type="PROSITE" id="PS00924">
    <property type="entry name" value="ASP_GLU_RACEMASE_2"/>
    <property type="match status" value="1"/>
</dbReference>
<reference evidence="8 9" key="1">
    <citation type="submission" date="2014-08" db="EMBL/GenBank/DDBJ databases">
        <title>Porphyromonas gingivicanis strain:COT-022_OH1391 Genome sequencing.</title>
        <authorList>
            <person name="Wallis C."/>
            <person name="Deusch O."/>
            <person name="O'Flynn C."/>
            <person name="Davis I."/>
            <person name="Jospin G."/>
            <person name="Darling A.E."/>
            <person name="Coil D.A."/>
            <person name="Alexiev A."/>
            <person name="Horsfall A."/>
            <person name="Kirkwood N."/>
            <person name="Harris S."/>
            <person name="Eisen J.A."/>
        </authorList>
    </citation>
    <scope>NUCLEOTIDE SEQUENCE [LARGE SCALE GENOMIC DNA]</scope>
    <source>
        <strain evidence="9">COT-022 OH1391</strain>
    </source>
</reference>
<dbReference type="GO" id="GO:0008360">
    <property type="term" value="P:regulation of cell shape"/>
    <property type="evidence" value="ECO:0007669"/>
    <property type="project" value="UniProtKB-KW"/>
</dbReference>
<keyword evidence="9" id="KW-1185">Reference proteome</keyword>
<evidence type="ECO:0000256" key="5">
    <source>
        <dbReference type="ARBA" id="ARBA00023235"/>
    </source>
</evidence>
<dbReference type="EC" id="5.1.1.3" evidence="2 7"/>
<dbReference type="Pfam" id="PF01177">
    <property type="entry name" value="Asp_Glu_race"/>
    <property type="match status" value="1"/>
</dbReference>
<dbReference type="InterPro" id="IPR033134">
    <property type="entry name" value="Asp/Glu_racemase_AS_2"/>
</dbReference>
<dbReference type="InterPro" id="IPR001920">
    <property type="entry name" value="Asp/Glu_race"/>
</dbReference>
<evidence type="ECO:0000256" key="7">
    <source>
        <dbReference type="HAMAP-Rule" id="MF_00258"/>
    </source>
</evidence>
<comment type="function">
    <text evidence="7">Provides the (R)-glutamate required for cell wall biosynthesis.</text>
</comment>
<keyword evidence="5 7" id="KW-0413">Isomerase</keyword>
<dbReference type="InterPro" id="IPR004391">
    <property type="entry name" value="Glu_race"/>
</dbReference>
<comment type="catalytic activity">
    <reaction evidence="1 7">
        <text>L-glutamate = D-glutamate</text>
        <dbReference type="Rhea" id="RHEA:12813"/>
        <dbReference type="ChEBI" id="CHEBI:29985"/>
        <dbReference type="ChEBI" id="CHEBI:29986"/>
        <dbReference type="EC" id="5.1.1.3"/>
    </reaction>
</comment>
<feature type="active site" description="Proton donor/acceptor" evidence="7">
    <location>
        <position position="195"/>
    </location>
</feature>
<feature type="binding site" evidence="7">
    <location>
        <begin position="196"/>
        <end position="197"/>
    </location>
    <ligand>
        <name>substrate</name>
    </ligand>
</feature>
<dbReference type="GO" id="GO:0008881">
    <property type="term" value="F:glutamate racemase activity"/>
    <property type="evidence" value="ECO:0007669"/>
    <property type="project" value="UniProtKB-UniRule"/>
</dbReference>
<sequence length="277" mass="31202">MLSQKAPIGIFDSGYGGLTILNEIRKVMPQYDYLYLGDNARSPYGSRSFEIVYKFTLQAVKKLFSFGCPLVILACNTASAKALRSIQQQDLPLMEDPTRRVLGVIRPTIEIIDQLSSTKHVGILATEGTVGSHSYPIEIGKLFPSLVVHEEACPMWVPLVENGEYNSPGADFFVRKHLEALLSKDRAIDTIVLGCTHYPLLREKIQQYLPSFVHIVAQGEYVATSLKDYLLRHRDMEQRLSKEGTTRYLSTEQESKFVEKASVFLQESILAEQIIID</sequence>
<proteinExistence type="inferred from homology"/>
<comment type="similarity">
    <text evidence="7">Belongs to the aspartate/glutamate racemases family.</text>
</comment>
<dbReference type="SUPFAM" id="SSF53681">
    <property type="entry name" value="Aspartate/glutamate racemase"/>
    <property type="match status" value="2"/>
</dbReference>
<gene>
    <name evidence="7" type="primary">murI</name>
    <name evidence="8" type="ORF">HQ36_02950</name>
</gene>
<accession>A0A0A2G3X2</accession>
<evidence type="ECO:0000313" key="9">
    <source>
        <dbReference type="Proteomes" id="UP000030134"/>
    </source>
</evidence>
<dbReference type="EMBL" id="JQZW01000008">
    <property type="protein sequence ID" value="KGN97906.1"/>
    <property type="molecule type" value="Genomic_DNA"/>
</dbReference>
<evidence type="ECO:0000256" key="1">
    <source>
        <dbReference type="ARBA" id="ARBA00001602"/>
    </source>
</evidence>
<dbReference type="eggNOG" id="COG0796">
    <property type="taxonomic scope" value="Bacteria"/>
</dbReference>
<dbReference type="HAMAP" id="MF_00258">
    <property type="entry name" value="Glu_racemase"/>
    <property type="match status" value="1"/>
</dbReference>
<keyword evidence="4 7" id="KW-0573">Peptidoglycan synthesis</keyword>
<dbReference type="RefSeq" id="WP_036883372.1">
    <property type="nucleotide sequence ID" value="NZ_JQZW01000008.1"/>
</dbReference>
<comment type="pathway">
    <text evidence="7">Cell wall biogenesis; peptidoglycan biosynthesis.</text>
</comment>
<dbReference type="NCBIfam" id="TIGR00067">
    <property type="entry name" value="glut_race"/>
    <property type="match status" value="1"/>
</dbReference>
<evidence type="ECO:0000256" key="2">
    <source>
        <dbReference type="ARBA" id="ARBA00013090"/>
    </source>
</evidence>
<dbReference type="AlphaFoldDB" id="A0A0A2G3X2"/>
<organism evidence="8 9">
    <name type="scientific">Porphyromonas gingivicanis</name>
    <dbReference type="NCBI Taxonomy" id="266762"/>
    <lineage>
        <taxon>Bacteria</taxon>
        <taxon>Pseudomonadati</taxon>
        <taxon>Bacteroidota</taxon>
        <taxon>Bacteroidia</taxon>
        <taxon>Bacteroidales</taxon>
        <taxon>Porphyromonadaceae</taxon>
        <taxon>Porphyromonas</taxon>
    </lineage>
</organism>
<dbReference type="InterPro" id="IPR015942">
    <property type="entry name" value="Asp/Glu/hydantoin_racemase"/>
</dbReference>